<evidence type="ECO:0000313" key="2">
    <source>
        <dbReference type="EMBL" id="KIM19586.1"/>
    </source>
</evidence>
<dbReference type="HOGENOM" id="CLU_123972_0_0_1"/>
<keyword evidence="1" id="KW-1133">Transmembrane helix</keyword>
<evidence type="ECO:0000313" key="3">
    <source>
        <dbReference type="Proteomes" id="UP000054097"/>
    </source>
</evidence>
<organism evidence="2 3">
    <name type="scientific">Serendipita vermifera MAFF 305830</name>
    <dbReference type="NCBI Taxonomy" id="933852"/>
    <lineage>
        <taxon>Eukaryota</taxon>
        <taxon>Fungi</taxon>
        <taxon>Dikarya</taxon>
        <taxon>Basidiomycota</taxon>
        <taxon>Agaricomycotina</taxon>
        <taxon>Agaricomycetes</taxon>
        <taxon>Sebacinales</taxon>
        <taxon>Serendipitaceae</taxon>
        <taxon>Serendipita</taxon>
    </lineage>
</organism>
<dbReference type="EMBL" id="KN824613">
    <property type="protein sequence ID" value="KIM19586.1"/>
    <property type="molecule type" value="Genomic_DNA"/>
</dbReference>
<dbReference type="STRING" id="933852.A0A0C3AJV7"/>
<proteinExistence type="predicted"/>
<reference evidence="3" key="2">
    <citation type="submission" date="2015-01" db="EMBL/GenBank/DDBJ databases">
        <title>Evolutionary Origins and Diversification of the Mycorrhizal Mutualists.</title>
        <authorList>
            <consortium name="DOE Joint Genome Institute"/>
            <consortium name="Mycorrhizal Genomics Consortium"/>
            <person name="Kohler A."/>
            <person name="Kuo A."/>
            <person name="Nagy L.G."/>
            <person name="Floudas D."/>
            <person name="Copeland A."/>
            <person name="Barry K.W."/>
            <person name="Cichocki N."/>
            <person name="Veneault-Fourrey C."/>
            <person name="LaButti K."/>
            <person name="Lindquist E.A."/>
            <person name="Lipzen A."/>
            <person name="Lundell T."/>
            <person name="Morin E."/>
            <person name="Murat C."/>
            <person name="Riley R."/>
            <person name="Ohm R."/>
            <person name="Sun H."/>
            <person name="Tunlid A."/>
            <person name="Henrissat B."/>
            <person name="Grigoriev I.V."/>
            <person name="Hibbett D.S."/>
            <person name="Martin F."/>
        </authorList>
    </citation>
    <scope>NUCLEOTIDE SEQUENCE [LARGE SCALE GENOMIC DNA]</scope>
    <source>
        <strain evidence="3">MAFF 305830</strain>
    </source>
</reference>
<feature type="non-terminal residue" evidence="2">
    <location>
        <position position="1"/>
    </location>
</feature>
<evidence type="ECO:0000256" key="1">
    <source>
        <dbReference type="SAM" id="Phobius"/>
    </source>
</evidence>
<keyword evidence="1" id="KW-0812">Transmembrane</keyword>
<feature type="transmembrane region" description="Helical" evidence="1">
    <location>
        <begin position="25"/>
        <end position="42"/>
    </location>
</feature>
<dbReference type="PANTHER" id="PTHR35408:SF3">
    <property type="entry name" value="GLYCOSYLTRANSFERASE 2-LIKE DOMAIN-CONTAINING PROTEIN"/>
    <property type="match status" value="1"/>
</dbReference>
<dbReference type="PANTHER" id="PTHR35408">
    <property type="entry name" value="CHROMOSOME 15, WHOLE GENOME SHOTGUN SEQUENCE"/>
    <property type="match status" value="1"/>
</dbReference>
<gene>
    <name evidence="2" type="ORF">M408DRAFT_83361</name>
</gene>
<feature type="transmembrane region" description="Helical" evidence="1">
    <location>
        <begin position="82"/>
        <end position="103"/>
    </location>
</feature>
<dbReference type="AlphaFoldDB" id="A0A0C3AJV7"/>
<dbReference type="OrthoDB" id="38531at2759"/>
<feature type="transmembrane region" description="Helical" evidence="1">
    <location>
        <begin position="115"/>
        <end position="137"/>
    </location>
</feature>
<sequence length="142" mass="16282">GNIAHTLLEYRLGQRSLISAFWENIMWMPFFLIFFGGLSIHLSKAILAHLFSYNITWGATKKEVERSNFFLEVPKILVRFRVALVLSFLSIAAIVVMALPFFPADWAIPYTNWSVITPLAIAVLSHILYPIVLNPYLMVFSY</sequence>
<protein>
    <submittedName>
        <fullName evidence="2">Uncharacterized protein</fullName>
    </submittedName>
</protein>
<keyword evidence="1" id="KW-0472">Membrane</keyword>
<dbReference type="Proteomes" id="UP000054097">
    <property type="component" value="Unassembled WGS sequence"/>
</dbReference>
<accession>A0A0C3AJV7</accession>
<reference evidence="2 3" key="1">
    <citation type="submission" date="2014-04" db="EMBL/GenBank/DDBJ databases">
        <authorList>
            <consortium name="DOE Joint Genome Institute"/>
            <person name="Kuo A."/>
            <person name="Zuccaro A."/>
            <person name="Kohler A."/>
            <person name="Nagy L.G."/>
            <person name="Floudas D."/>
            <person name="Copeland A."/>
            <person name="Barry K.W."/>
            <person name="Cichocki N."/>
            <person name="Veneault-Fourrey C."/>
            <person name="LaButti K."/>
            <person name="Lindquist E.A."/>
            <person name="Lipzen A."/>
            <person name="Lundell T."/>
            <person name="Morin E."/>
            <person name="Murat C."/>
            <person name="Sun H."/>
            <person name="Tunlid A."/>
            <person name="Henrissat B."/>
            <person name="Grigoriev I.V."/>
            <person name="Hibbett D.S."/>
            <person name="Martin F."/>
            <person name="Nordberg H.P."/>
            <person name="Cantor M.N."/>
            <person name="Hua S.X."/>
        </authorList>
    </citation>
    <scope>NUCLEOTIDE SEQUENCE [LARGE SCALE GENOMIC DNA]</scope>
    <source>
        <strain evidence="2 3">MAFF 305830</strain>
    </source>
</reference>
<keyword evidence="3" id="KW-1185">Reference proteome</keyword>
<name>A0A0C3AJV7_SERVB</name>